<reference evidence="1 2" key="1">
    <citation type="submission" date="2019-06" db="EMBL/GenBank/DDBJ databases">
        <title>Sequencing the genomes of 1000 actinobacteria strains.</title>
        <authorList>
            <person name="Klenk H.-P."/>
        </authorList>
    </citation>
    <scope>NUCLEOTIDE SEQUENCE [LARGE SCALE GENOMIC DNA]</scope>
    <source>
        <strain evidence="1 2">DSM 8803</strain>
    </source>
</reference>
<dbReference type="OrthoDB" id="5102110at2"/>
<dbReference type="AlphaFoldDB" id="A0A542Y4J8"/>
<name>A0A542Y4J8_9MICO</name>
<evidence type="ECO:0000313" key="1">
    <source>
        <dbReference type="EMBL" id="TQL42978.1"/>
    </source>
</evidence>
<gene>
    <name evidence="1" type="ORF">FB468_0989</name>
</gene>
<comment type="caution">
    <text evidence="1">The sequence shown here is derived from an EMBL/GenBank/DDBJ whole genome shotgun (WGS) entry which is preliminary data.</text>
</comment>
<keyword evidence="2" id="KW-1185">Reference proteome</keyword>
<organism evidence="1 2">
    <name type="scientific">Leucobacter komagatae</name>
    <dbReference type="NCBI Taxonomy" id="55969"/>
    <lineage>
        <taxon>Bacteria</taxon>
        <taxon>Bacillati</taxon>
        <taxon>Actinomycetota</taxon>
        <taxon>Actinomycetes</taxon>
        <taxon>Micrococcales</taxon>
        <taxon>Microbacteriaceae</taxon>
        <taxon>Leucobacter</taxon>
    </lineage>
</organism>
<dbReference type="RefSeq" id="WP_141886356.1">
    <property type="nucleotide sequence ID" value="NZ_BAAAUY010000005.1"/>
</dbReference>
<dbReference type="EMBL" id="VFON01000001">
    <property type="protein sequence ID" value="TQL42978.1"/>
    <property type="molecule type" value="Genomic_DNA"/>
</dbReference>
<accession>A0A542Y4J8</accession>
<protein>
    <submittedName>
        <fullName evidence="1">Uncharacterized protein</fullName>
    </submittedName>
</protein>
<proteinExistence type="predicted"/>
<dbReference type="Proteomes" id="UP000319094">
    <property type="component" value="Unassembled WGS sequence"/>
</dbReference>
<evidence type="ECO:0000313" key="2">
    <source>
        <dbReference type="Proteomes" id="UP000319094"/>
    </source>
</evidence>
<sequence length="70" mass="7804">MSTFAKSVDEIRRAIMREHRAGIDVGELLVAAVTAADRQLAHDFRSLTDNRPGSWEAALVAQVIEPEWVE</sequence>